<keyword evidence="1" id="KW-0472">Membrane</keyword>
<feature type="transmembrane region" description="Helical" evidence="1">
    <location>
        <begin position="79"/>
        <end position="98"/>
    </location>
</feature>
<keyword evidence="1" id="KW-0812">Transmembrane</keyword>
<sequence length="247" mass="27285">MDCLEFRRRLGAEPQARDARLQAHRDECAACTAAWERAQQAERELLAALEIPVPAGLAERVLLAQATGERRQHVRRRRMALAMAASLLIVVAAGGLIWRQLDAHSLPALAVAHMPEEIHSLDLTRPVDAQAITGGFTYRGVHLHGPLPDDVTYVNDCPVGPYRTVHLVSRVDDVSVAVLYVPGQHARTARDFHRDGWRGRVVPLQHGLLVLLTDRTGKRPFNAVADTVAQDWRVAIDGLGEQRLGQL</sequence>
<keyword evidence="3" id="KW-1185">Reference proteome</keyword>
<name>A0ABW0QRS4_9GAMM</name>
<evidence type="ECO:0000256" key="1">
    <source>
        <dbReference type="SAM" id="Phobius"/>
    </source>
</evidence>
<dbReference type="Proteomes" id="UP001596114">
    <property type="component" value="Unassembled WGS sequence"/>
</dbReference>
<dbReference type="InterPro" id="IPR021806">
    <property type="entry name" value="DUF3379"/>
</dbReference>
<dbReference type="Pfam" id="PF11859">
    <property type="entry name" value="DUF3379"/>
    <property type="match status" value="1"/>
</dbReference>
<reference evidence="3" key="1">
    <citation type="journal article" date="2019" name="Int. J. Syst. Evol. Microbiol.">
        <title>The Global Catalogue of Microorganisms (GCM) 10K type strain sequencing project: providing services to taxonomists for standard genome sequencing and annotation.</title>
        <authorList>
            <consortium name="The Broad Institute Genomics Platform"/>
            <consortium name="The Broad Institute Genome Sequencing Center for Infectious Disease"/>
            <person name="Wu L."/>
            <person name="Ma J."/>
        </authorList>
    </citation>
    <scope>NUCLEOTIDE SEQUENCE [LARGE SCALE GENOMIC DNA]</scope>
    <source>
        <strain evidence="3">CGMCC 1.16619</strain>
    </source>
</reference>
<evidence type="ECO:0000313" key="3">
    <source>
        <dbReference type="Proteomes" id="UP001596114"/>
    </source>
</evidence>
<comment type="caution">
    <text evidence="2">The sequence shown here is derived from an EMBL/GenBank/DDBJ whole genome shotgun (WGS) entry which is preliminary data.</text>
</comment>
<proteinExistence type="predicted"/>
<gene>
    <name evidence="2" type="ORF">ACFPPA_18215</name>
</gene>
<accession>A0ABW0QRS4</accession>
<dbReference type="EMBL" id="JBHSNF010000005">
    <property type="protein sequence ID" value="MFC5527684.1"/>
    <property type="molecule type" value="Genomic_DNA"/>
</dbReference>
<keyword evidence="1" id="KW-1133">Transmembrane helix</keyword>
<evidence type="ECO:0000313" key="2">
    <source>
        <dbReference type="EMBL" id="MFC5527684.1"/>
    </source>
</evidence>
<dbReference type="RefSeq" id="WP_377322520.1">
    <property type="nucleotide sequence ID" value="NZ_JBHSNF010000005.1"/>
</dbReference>
<organism evidence="2 3">
    <name type="scientific">Rhodanobacter ginsengisoli</name>
    <dbReference type="NCBI Taxonomy" id="418646"/>
    <lineage>
        <taxon>Bacteria</taxon>
        <taxon>Pseudomonadati</taxon>
        <taxon>Pseudomonadota</taxon>
        <taxon>Gammaproteobacteria</taxon>
        <taxon>Lysobacterales</taxon>
        <taxon>Rhodanobacteraceae</taxon>
        <taxon>Rhodanobacter</taxon>
    </lineage>
</organism>
<protein>
    <submittedName>
        <fullName evidence="2">DUF3379 family protein</fullName>
    </submittedName>
</protein>